<dbReference type="Pfam" id="PF14559">
    <property type="entry name" value="TPR_19"/>
    <property type="match status" value="1"/>
</dbReference>
<sequence length="599" mass="67905">MKIGKSNIKLESTRKTHLFSAPFLASLFLPLAILPLNSQAQHKKNGDYKTLASAGKVMSYQDSAMVKQLFFSALREKTVENYKLATEMFERVLQADPANDASLYELANLKRQQNDFAASEPLLEQAVAINKDNEWYWAALADSYEKTNTIDKLENVFNQLIRLNPDKSAYYFDKANAFTILKRYDDALKVYDEIEKLNGPSDDLLANRQKIYLKQGKIDQATSELEKQIAANPGEIRYYLALGEVYNSNGFADKALKVLQQAEKLDPRNGLVHFALADIYRDKKNNEASFNELTQGFAIPDIGIDQKINIISGYFPKFPEANAKASALELSRILTVAHPNDARAYAIYGDMLIQNTKYKEAKPVLKKSAQLNNQVYNVQEQLVRLDLGDNDLDAAIKDGENALSLFPNQAWMNYLVGVAWAQKKDNNKAVGYLKNATSLELQDKELLSLSFSLLGDCYHELKNIKSSDESYEKALTYNPDNAFTLNNYAYYLSLRNEQLEKAAAMSAHSNELQPNTASFEDTYAWILFKQKKYAQAKEWMEKALTHDKDNSGVKYEHYGDILFFLGNTDAAVTNWKKAKGFGEQSPVLDRKINEKKYSE</sequence>
<name>A0A1G8JTV9_9SPHI</name>
<dbReference type="SUPFAM" id="SSF48452">
    <property type="entry name" value="TPR-like"/>
    <property type="match status" value="3"/>
</dbReference>
<proteinExistence type="predicted"/>
<dbReference type="Proteomes" id="UP000199705">
    <property type="component" value="Unassembled WGS sequence"/>
</dbReference>
<dbReference type="Pfam" id="PF13181">
    <property type="entry name" value="TPR_8"/>
    <property type="match status" value="3"/>
</dbReference>
<feature type="repeat" description="TPR" evidence="1">
    <location>
        <begin position="448"/>
        <end position="481"/>
    </location>
</feature>
<organism evidence="2 3">
    <name type="scientific">Mucilaginibacter gossypii</name>
    <dbReference type="NCBI Taxonomy" id="551996"/>
    <lineage>
        <taxon>Bacteria</taxon>
        <taxon>Pseudomonadati</taxon>
        <taxon>Bacteroidota</taxon>
        <taxon>Sphingobacteriia</taxon>
        <taxon>Sphingobacteriales</taxon>
        <taxon>Sphingobacteriaceae</taxon>
        <taxon>Mucilaginibacter</taxon>
    </lineage>
</organism>
<protein>
    <submittedName>
        <fullName evidence="2">Tetratricopeptide repeat-containing protein</fullName>
    </submittedName>
</protein>
<dbReference type="InterPro" id="IPR011990">
    <property type="entry name" value="TPR-like_helical_dom_sf"/>
</dbReference>
<dbReference type="Pfam" id="PF13432">
    <property type="entry name" value="TPR_16"/>
    <property type="match status" value="2"/>
</dbReference>
<evidence type="ECO:0000313" key="2">
    <source>
        <dbReference type="EMBL" id="SDI34669.1"/>
    </source>
</evidence>
<dbReference type="EMBL" id="FNCG01000019">
    <property type="protein sequence ID" value="SDI34669.1"/>
    <property type="molecule type" value="Genomic_DNA"/>
</dbReference>
<dbReference type="InterPro" id="IPR019734">
    <property type="entry name" value="TPR_rpt"/>
</dbReference>
<dbReference type="PANTHER" id="PTHR12558:SF13">
    <property type="entry name" value="CELL DIVISION CYCLE PROTEIN 27 HOMOLOG"/>
    <property type="match status" value="1"/>
</dbReference>
<dbReference type="PANTHER" id="PTHR12558">
    <property type="entry name" value="CELL DIVISION CYCLE 16,23,27"/>
    <property type="match status" value="1"/>
</dbReference>
<keyword evidence="3" id="KW-1185">Reference proteome</keyword>
<evidence type="ECO:0000256" key="1">
    <source>
        <dbReference type="PROSITE-ProRule" id="PRU00339"/>
    </source>
</evidence>
<gene>
    <name evidence="2" type="ORF">SAMN05192573_11945</name>
</gene>
<dbReference type="Gene3D" id="1.25.40.10">
    <property type="entry name" value="Tetratricopeptide repeat domain"/>
    <property type="match status" value="4"/>
</dbReference>
<feature type="repeat" description="TPR" evidence="1">
    <location>
        <begin position="236"/>
        <end position="269"/>
    </location>
</feature>
<dbReference type="PROSITE" id="PS50005">
    <property type="entry name" value="TPR"/>
    <property type="match status" value="2"/>
</dbReference>
<keyword evidence="1" id="KW-0802">TPR repeat</keyword>
<dbReference type="AlphaFoldDB" id="A0A1G8JTV9"/>
<dbReference type="STRING" id="551996.SAMN05192573_11945"/>
<evidence type="ECO:0000313" key="3">
    <source>
        <dbReference type="Proteomes" id="UP000199705"/>
    </source>
</evidence>
<reference evidence="3" key="1">
    <citation type="submission" date="2016-10" db="EMBL/GenBank/DDBJ databases">
        <authorList>
            <person name="Varghese N."/>
            <person name="Submissions S."/>
        </authorList>
    </citation>
    <scope>NUCLEOTIDE SEQUENCE [LARGE SCALE GENOMIC DNA]</scope>
    <source>
        <strain evidence="3">Gh-67</strain>
    </source>
</reference>
<accession>A0A1G8JTV9</accession>
<dbReference type="SMART" id="SM00028">
    <property type="entry name" value="TPR"/>
    <property type="match status" value="9"/>
</dbReference>